<organism evidence="3 4">
    <name type="scientific">Kibdelosporangium persicum</name>
    <dbReference type="NCBI Taxonomy" id="2698649"/>
    <lineage>
        <taxon>Bacteria</taxon>
        <taxon>Bacillati</taxon>
        <taxon>Actinomycetota</taxon>
        <taxon>Actinomycetes</taxon>
        <taxon>Pseudonocardiales</taxon>
        <taxon>Pseudonocardiaceae</taxon>
        <taxon>Kibdelosporangium</taxon>
    </lineage>
</organism>
<feature type="region of interest" description="Disordered" evidence="2">
    <location>
        <begin position="1"/>
        <end position="41"/>
    </location>
</feature>
<evidence type="ECO:0008006" key="5">
    <source>
        <dbReference type="Google" id="ProtNLM"/>
    </source>
</evidence>
<evidence type="ECO:0000256" key="1">
    <source>
        <dbReference type="PROSITE-ProRule" id="PRU00339"/>
    </source>
</evidence>
<dbReference type="Proteomes" id="UP000763557">
    <property type="component" value="Unassembled WGS sequence"/>
</dbReference>
<dbReference type="PROSITE" id="PS50005">
    <property type="entry name" value="TPR"/>
    <property type="match status" value="1"/>
</dbReference>
<comment type="caution">
    <text evidence="3">The sequence shown here is derived from an EMBL/GenBank/DDBJ whole genome shotgun (WGS) entry which is preliminary data.</text>
</comment>
<dbReference type="SMART" id="SM00028">
    <property type="entry name" value="TPR"/>
    <property type="match status" value="9"/>
</dbReference>
<protein>
    <recommendedName>
        <fullName evidence="5">Tetratricopeptide repeat protein</fullName>
    </recommendedName>
</protein>
<name>A0ABX2EYU5_9PSEU</name>
<accession>A0ABX2EYU5</accession>
<dbReference type="EMBL" id="JAAATY010000003">
    <property type="protein sequence ID" value="NRN64189.1"/>
    <property type="molecule type" value="Genomic_DNA"/>
</dbReference>
<dbReference type="Pfam" id="PF13424">
    <property type="entry name" value="TPR_12"/>
    <property type="match status" value="2"/>
</dbReference>
<evidence type="ECO:0000256" key="2">
    <source>
        <dbReference type="SAM" id="MobiDB-lite"/>
    </source>
</evidence>
<dbReference type="PANTHER" id="PTHR10098">
    <property type="entry name" value="RAPSYN-RELATED"/>
    <property type="match status" value="1"/>
</dbReference>
<gene>
    <name evidence="3" type="ORF">GC106_13950</name>
</gene>
<evidence type="ECO:0000313" key="3">
    <source>
        <dbReference type="EMBL" id="NRN64189.1"/>
    </source>
</evidence>
<dbReference type="Gene3D" id="1.25.40.10">
    <property type="entry name" value="Tetratricopeptide repeat domain"/>
    <property type="match status" value="3"/>
</dbReference>
<dbReference type="InterPro" id="IPR011990">
    <property type="entry name" value="TPR-like_helical_dom_sf"/>
</dbReference>
<proteinExistence type="predicted"/>
<keyword evidence="1" id="KW-0802">TPR repeat</keyword>
<reference evidence="3 4" key="1">
    <citation type="submission" date="2020-01" db="EMBL/GenBank/DDBJ databases">
        <title>Kibdelosporangium persica a novel Actinomycetes from a hot desert in Iran.</title>
        <authorList>
            <person name="Safaei N."/>
            <person name="Zaburannyi N."/>
            <person name="Mueller R."/>
            <person name="Wink J."/>
        </authorList>
    </citation>
    <scope>NUCLEOTIDE SEQUENCE [LARGE SCALE GENOMIC DNA]</scope>
    <source>
        <strain evidence="3 4">4NS15</strain>
    </source>
</reference>
<evidence type="ECO:0000313" key="4">
    <source>
        <dbReference type="Proteomes" id="UP000763557"/>
    </source>
</evidence>
<sequence length="698" mass="75446">MHENHRSPKSPAHTGNRSDISDKEATGIIPGGHPADWAYGGRGHAVPGAGAARSQKRCRQAHDLLAELLGDAEPDTIDELARLCGYLPLALRIAAANLLGGGHAGVRDYVTALCEGDRMTELAIEGDPSVAVRATFHLSYRALDAVTARVFRLLGGAPGLDFTARSAASAAGLPVRETRRSLDRLVTANLLTQRGNRYHFHDLIREFAARQSDDEDSWADRRTSDLALLDHYLQTADQAATTLYPSTRRLRPVPAAVPADPFETDAAALRWLDQERANLLTAVKYAAADYHLYACQLADALRGYFQAQGYATDGLAVCVAALEAARQSGDALAEASIVDLRGVIYFNLSDYRKAITEHTAALEVAERTGDKDAIADSLHNLGRVYAQLGRPGPAMRHHKQALEISRASGNQNAEALALNYVGAAYLSFGEAVEAIDWHERARDLSRRIGNRSTELRAINGLGLACWTLGRLADAARHHRENVQACRRLGYRHGELISMVCLAETYCDAERYAEAAEIAQDALALSLQLGERRNEASGIELAATVRQRLGDHEGAIRGYTKALALARRIDFGYGEISILIGLAQAYAGLGEPENGLRHIGEALARIQDTGMRVLEAQVVTVLALCQVQAGRTDDAATSVEQALALARKGKQRLVEARALLVLAHVQRTRGDQEAAEQTWSAAAAVFAELGVHPKIPPVL</sequence>
<dbReference type="Pfam" id="PF13374">
    <property type="entry name" value="TPR_10"/>
    <property type="match status" value="1"/>
</dbReference>
<feature type="repeat" description="TPR" evidence="1">
    <location>
        <begin position="375"/>
        <end position="408"/>
    </location>
</feature>
<dbReference type="SUPFAM" id="SSF48452">
    <property type="entry name" value="TPR-like"/>
    <property type="match status" value="2"/>
</dbReference>
<dbReference type="PANTHER" id="PTHR10098:SF108">
    <property type="entry name" value="TETRATRICOPEPTIDE REPEAT PROTEIN 28"/>
    <property type="match status" value="1"/>
</dbReference>
<dbReference type="InterPro" id="IPR019734">
    <property type="entry name" value="TPR_rpt"/>
</dbReference>
<keyword evidence="4" id="KW-1185">Reference proteome</keyword>